<feature type="domain" description="Cupin type-2" evidence="1">
    <location>
        <begin position="37"/>
        <end position="101"/>
    </location>
</feature>
<dbReference type="InterPro" id="IPR014710">
    <property type="entry name" value="RmlC-like_jellyroll"/>
</dbReference>
<dbReference type="Pfam" id="PF07883">
    <property type="entry name" value="Cupin_2"/>
    <property type="match status" value="1"/>
</dbReference>
<sequence length="123" mass="12868">MTLITHDDAPVFDIPGASFTAYAAPSRGASQISLWSVELAAGTTSAPHYMDSEELFFGQSGTAVAEVDGTEHPLGPGDCLVIAPGAMFSFRVGEDEPFRAVACMRSGGRATLDGETFAPPWTV</sequence>
<dbReference type="InterPro" id="IPR011051">
    <property type="entry name" value="RmlC_Cupin_sf"/>
</dbReference>
<name>A0A9X3MZZ2_9ACTN</name>
<reference evidence="2" key="1">
    <citation type="submission" date="2022-10" db="EMBL/GenBank/DDBJ databases">
        <title>The WGS of Solirubrobacter ginsenosidimutans DSM 21036.</title>
        <authorList>
            <person name="Jiang Z."/>
        </authorList>
    </citation>
    <scope>NUCLEOTIDE SEQUENCE</scope>
    <source>
        <strain evidence="2">DSM 21036</strain>
    </source>
</reference>
<proteinExistence type="predicted"/>
<dbReference type="Proteomes" id="UP001149140">
    <property type="component" value="Unassembled WGS sequence"/>
</dbReference>
<evidence type="ECO:0000313" key="2">
    <source>
        <dbReference type="EMBL" id="MDA0164302.1"/>
    </source>
</evidence>
<dbReference type="EMBL" id="JAPDOD010000032">
    <property type="protein sequence ID" value="MDA0164302.1"/>
    <property type="molecule type" value="Genomic_DNA"/>
</dbReference>
<comment type="caution">
    <text evidence="2">The sequence shown here is derived from an EMBL/GenBank/DDBJ whole genome shotgun (WGS) entry which is preliminary data.</text>
</comment>
<dbReference type="InterPro" id="IPR013096">
    <property type="entry name" value="Cupin_2"/>
</dbReference>
<keyword evidence="3" id="KW-1185">Reference proteome</keyword>
<gene>
    <name evidence="2" type="ORF">OM076_28790</name>
</gene>
<dbReference type="AlphaFoldDB" id="A0A9X3MZZ2"/>
<evidence type="ECO:0000313" key="3">
    <source>
        <dbReference type="Proteomes" id="UP001149140"/>
    </source>
</evidence>
<protein>
    <submittedName>
        <fullName evidence="2">Cupin domain-containing protein</fullName>
    </submittedName>
</protein>
<accession>A0A9X3MZZ2</accession>
<dbReference type="SUPFAM" id="SSF51182">
    <property type="entry name" value="RmlC-like cupins"/>
    <property type="match status" value="1"/>
</dbReference>
<organism evidence="2 3">
    <name type="scientific">Solirubrobacter ginsenosidimutans</name>
    <dbReference type="NCBI Taxonomy" id="490573"/>
    <lineage>
        <taxon>Bacteria</taxon>
        <taxon>Bacillati</taxon>
        <taxon>Actinomycetota</taxon>
        <taxon>Thermoleophilia</taxon>
        <taxon>Solirubrobacterales</taxon>
        <taxon>Solirubrobacteraceae</taxon>
        <taxon>Solirubrobacter</taxon>
    </lineage>
</organism>
<dbReference type="Gene3D" id="2.60.120.10">
    <property type="entry name" value="Jelly Rolls"/>
    <property type="match status" value="1"/>
</dbReference>
<evidence type="ECO:0000259" key="1">
    <source>
        <dbReference type="Pfam" id="PF07883"/>
    </source>
</evidence>
<dbReference type="RefSeq" id="WP_270043553.1">
    <property type="nucleotide sequence ID" value="NZ_JAPDOD010000032.1"/>
</dbReference>